<reference evidence="2" key="1">
    <citation type="submission" date="2020-09" db="EMBL/GenBank/DDBJ databases">
        <authorList>
            <person name="Kim M.K."/>
        </authorList>
    </citation>
    <scope>NUCLEOTIDE SEQUENCE</scope>
    <source>
        <strain evidence="2">BT704</strain>
    </source>
</reference>
<evidence type="ECO:0000259" key="1">
    <source>
        <dbReference type="PROSITE" id="PS50930"/>
    </source>
</evidence>
<accession>A0A927GDK1</accession>
<gene>
    <name evidence="2" type="ORF">IC230_12940</name>
</gene>
<proteinExistence type="predicted"/>
<dbReference type="SMART" id="SM00850">
    <property type="entry name" value="LytTR"/>
    <property type="match status" value="1"/>
</dbReference>
<keyword evidence="3" id="KW-1185">Reference proteome</keyword>
<dbReference type="AlphaFoldDB" id="A0A927GDK1"/>
<dbReference type="PROSITE" id="PS50930">
    <property type="entry name" value="HTH_LYTTR"/>
    <property type="match status" value="1"/>
</dbReference>
<feature type="domain" description="HTH LytTR-type" evidence="1">
    <location>
        <begin position="16"/>
        <end position="100"/>
    </location>
</feature>
<organism evidence="2 3">
    <name type="scientific">Spirosoma validum</name>
    <dbReference type="NCBI Taxonomy" id="2771355"/>
    <lineage>
        <taxon>Bacteria</taxon>
        <taxon>Pseudomonadati</taxon>
        <taxon>Bacteroidota</taxon>
        <taxon>Cytophagia</taxon>
        <taxon>Cytophagales</taxon>
        <taxon>Cytophagaceae</taxon>
        <taxon>Spirosoma</taxon>
    </lineage>
</organism>
<comment type="caution">
    <text evidence="2">The sequence shown here is derived from an EMBL/GenBank/DDBJ whole genome shotgun (WGS) entry which is preliminary data.</text>
</comment>
<sequence length="100" mass="11444">MKIVLESPDRISSVQHSVMYLLGNANYSTVVYDSGEVVVMAYTLAKYEQVLPGFIRVHKRHLINPRYVTALTPTHVVMMDEVRLPIARRRHADVVKLLKP</sequence>
<evidence type="ECO:0000313" key="3">
    <source>
        <dbReference type="Proteomes" id="UP000653797"/>
    </source>
</evidence>
<dbReference type="InterPro" id="IPR007492">
    <property type="entry name" value="LytTR_DNA-bd_dom"/>
</dbReference>
<dbReference type="Gene3D" id="2.40.50.1020">
    <property type="entry name" value="LytTr DNA-binding domain"/>
    <property type="match status" value="1"/>
</dbReference>
<dbReference type="Proteomes" id="UP000653797">
    <property type="component" value="Unassembled WGS sequence"/>
</dbReference>
<name>A0A927GDK1_9BACT</name>
<dbReference type="Pfam" id="PF04397">
    <property type="entry name" value="LytTR"/>
    <property type="match status" value="1"/>
</dbReference>
<dbReference type="RefSeq" id="WP_191039451.1">
    <property type="nucleotide sequence ID" value="NZ_JACXAA010000004.1"/>
</dbReference>
<protein>
    <submittedName>
        <fullName evidence="2">LytTR family transcriptional regulator</fullName>
    </submittedName>
</protein>
<dbReference type="EMBL" id="JACXAA010000004">
    <property type="protein sequence ID" value="MBD2753804.1"/>
    <property type="molecule type" value="Genomic_DNA"/>
</dbReference>
<dbReference type="GO" id="GO:0003677">
    <property type="term" value="F:DNA binding"/>
    <property type="evidence" value="ECO:0007669"/>
    <property type="project" value="InterPro"/>
</dbReference>
<evidence type="ECO:0000313" key="2">
    <source>
        <dbReference type="EMBL" id="MBD2753804.1"/>
    </source>
</evidence>